<dbReference type="CDD" id="cd02510">
    <property type="entry name" value="pp-GalNAc-T"/>
    <property type="match status" value="1"/>
</dbReference>
<comment type="cofactor">
    <cofactor evidence="1 18">
        <name>Mn(2+)</name>
        <dbReference type="ChEBI" id="CHEBI:29035"/>
    </cofactor>
</comment>
<accession>A0A3Q1AR56</accession>
<dbReference type="FunFam" id="2.80.10.50:FF:000019">
    <property type="entry name" value="Polypeptide N-acetylgalactosaminyltransferase"/>
    <property type="match status" value="1"/>
</dbReference>
<dbReference type="SUPFAM" id="SSF53448">
    <property type="entry name" value="Nucleotide-diphospho-sugar transferases"/>
    <property type="match status" value="1"/>
</dbReference>
<evidence type="ECO:0000256" key="6">
    <source>
        <dbReference type="ARBA" id="ARBA00022676"/>
    </source>
</evidence>
<dbReference type="GO" id="GO:0006493">
    <property type="term" value="P:protein O-linked glycosylation"/>
    <property type="evidence" value="ECO:0007669"/>
    <property type="project" value="TreeGrafter"/>
</dbReference>
<keyword evidence="7 18" id="KW-0808">Transferase</keyword>
<evidence type="ECO:0000256" key="4">
    <source>
        <dbReference type="ARBA" id="ARBA00005680"/>
    </source>
</evidence>
<dbReference type="GO" id="GO:0000139">
    <property type="term" value="C:Golgi membrane"/>
    <property type="evidence" value="ECO:0007669"/>
    <property type="project" value="UniProtKB-SubCell"/>
</dbReference>
<evidence type="ECO:0000259" key="19">
    <source>
        <dbReference type="SMART" id="SM00458"/>
    </source>
</evidence>
<evidence type="ECO:0000256" key="15">
    <source>
        <dbReference type="ARBA" id="ARBA00023157"/>
    </source>
</evidence>
<dbReference type="UniPathway" id="UPA00378"/>
<dbReference type="InterPro" id="IPR045885">
    <property type="entry name" value="GalNAc-T"/>
</dbReference>
<evidence type="ECO:0000256" key="13">
    <source>
        <dbReference type="ARBA" id="ARBA00023034"/>
    </source>
</evidence>
<comment type="similarity">
    <text evidence="4 18">Belongs to the glycosyltransferase 2 family. GalNAc-T subfamily.</text>
</comment>
<evidence type="ECO:0000256" key="8">
    <source>
        <dbReference type="ARBA" id="ARBA00022692"/>
    </source>
</evidence>
<dbReference type="SUPFAM" id="SSF50370">
    <property type="entry name" value="Ricin B-like lectins"/>
    <property type="match status" value="1"/>
</dbReference>
<proteinExistence type="inferred from homology"/>
<dbReference type="GO" id="GO:0030246">
    <property type="term" value="F:carbohydrate binding"/>
    <property type="evidence" value="ECO:0007669"/>
    <property type="project" value="UniProtKB-KW"/>
</dbReference>
<keyword evidence="10 18" id="KW-0430">Lectin</keyword>
<evidence type="ECO:0000256" key="3">
    <source>
        <dbReference type="ARBA" id="ARBA00004922"/>
    </source>
</evidence>
<evidence type="ECO:0000256" key="1">
    <source>
        <dbReference type="ARBA" id="ARBA00001936"/>
    </source>
</evidence>
<dbReference type="InterPro" id="IPR035992">
    <property type="entry name" value="Ricin_B-like_lectins"/>
</dbReference>
<evidence type="ECO:0000256" key="18">
    <source>
        <dbReference type="RuleBase" id="RU361242"/>
    </source>
</evidence>
<reference evidence="20 21" key="1">
    <citation type="submission" date="2022-01" db="EMBL/GenBank/DDBJ databases">
        <title>A chromosome-scale genome assembly of the false clownfish, Amphiprion ocellaris.</title>
        <authorList>
            <person name="Ryu T."/>
        </authorList>
    </citation>
    <scope>NUCLEOTIDE SEQUENCE [LARGE SCALE GENOMIC DNA]</scope>
</reference>
<keyword evidence="6 18" id="KW-0328">Glycosyltransferase</keyword>
<dbReference type="Gene3D" id="2.80.10.50">
    <property type="match status" value="2"/>
</dbReference>
<dbReference type="Proteomes" id="UP001501940">
    <property type="component" value="Chromosome 4"/>
</dbReference>
<dbReference type="InterPro" id="IPR029044">
    <property type="entry name" value="Nucleotide-diphossugar_trans"/>
</dbReference>
<keyword evidence="17 18" id="KW-0464">Manganese</keyword>
<dbReference type="FunFam" id="3.90.550.10:FF:000053">
    <property type="entry name" value="Polypeptide N-acetylgalactosaminyltransferase"/>
    <property type="match status" value="1"/>
</dbReference>
<dbReference type="InterPro" id="IPR001173">
    <property type="entry name" value="Glyco_trans_2-like"/>
</dbReference>
<organism evidence="20 21">
    <name type="scientific">Amphiprion ocellaris</name>
    <name type="common">Clown anemonefish</name>
    <dbReference type="NCBI Taxonomy" id="80972"/>
    <lineage>
        <taxon>Eukaryota</taxon>
        <taxon>Metazoa</taxon>
        <taxon>Chordata</taxon>
        <taxon>Craniata</taxon>
        <taxon>Vertebrata</taxon>
        <taxon>Euteleostomi</taxon>
        <taxon>Actinopterygii</taxon>
        <taxon>Neopterygii</taxon>
        <taxon>Teleostei</taxon>
        <taxon>Neoteleostei</taxon>
        <taxon>Acanthomorphata</taxon>
        <taxon>Ovalentaria</taxon>
        <taxon>Pomacentridae</taxon>
        <taxon>Amphiprion</taxon>
    </lineage>
</organism>
<dbReference type="GO" id="GO:0046872">
    <property type="term" value="F:metal ion binding"/>
    <property type="evidence" value="ECO:0007669"/>
    <property type="project" value="UniProtKB-KW"/>
</dbReference>
<keyword evidence="15 18" id="KW-1015">Disulfide bond</keyword>
<evidence type="ECO:0000256" key="14">
    <source>
        <dbReference type="ARBA" id="ARBA00023136"/>
    </source>
</evidence>
<evidence type="ECO:0000256" key="5">
    <source>
        <dbReference type="ARBA" id="ARBA00012644"/>
    </source>
</evidence>
<dbReference type="Ensembl" id="ENSAOCT00000014675.2">
    <property type="protein sequence ID" value="ENSAOCP00000000591.2"/>
    <property type="gene ID" value="ENSAOCG00000003472.2"/>
</dbReference>
<dbReference type="Pfam" id="PF00535">
    <property type="entry name" value="Glycos_transf_2"/>
    <property type="match status" value="1"/>
</dbReference>
<dbReference type="SMART" id="SM00458">
    <property type="entry name" value="RICIN"/>
    <property type="match status" value="1"/>
</dbReference>
<dbReference type="GO" id="GO:0004653">
    <property type="term" value="F:polypeptide N-acetylgalactosaminyltransferase activity"/>
    <property type="evidence" value="ECO:0007669"/>
    <property type="project" value="TreeGrafter"/>
</dbReference>
<name>A0A3Q1AR56_AMPOC</name>
<keyword evidence="16" id="KW-0325">Glycoprotein</keyword>
<dbReference type="CDD" id="cd23437">
    <property type="entry name" value="beta-trefoil_Ricin_GALNT7"/>
    <property type="match status" value="1"/>
</dbReference>
<evidence type="ECO:0000256" key="11">
    <source>
        <dbReference type="ARBA" id="ARBA00022968"/>
    </source>
</evidence>
<keyword evidence="21" id="KW-1185">Reference proteome</keyword>
<keyword evidence="8 18" id="KW-0812">Transmembrane</keyword>
<dbReference type="EC" id="2.4.1.-" evidence="18"/>
<feature type="transmembrane region" description="Helical" evidence="18">
    <location>
        <begin position="7"/>
        <end position="28"/>
    </location>
</feature>
<feature type="domain" description="Ricin B lectin" evidence="19">
    <location>
        <begin position="519"/>
        <end position="622"/>
    </location>
</feature>
<reference evidence="20" key="2">
    <citation type="submission" date="2025-08" db="UniProtKB">
        <authorList>
            <consortium name="Ensembl"/>
        </authorList>
    </citation>
    <scope>IDENTIFICATION</scope>
</reference>
<evidence type="ECO:0000313" key="20">
    <source>
        <dbReference type="Ensembl" id="ENSAOCP00000000591.2"/>
    </source>
</evidence>
<evidence type="ECO:0000313" key="21">
    <source>
        <dbReference type="Proteomes" id="UP001501940"/>
    </source>
</evidence>
<dbReference type="PANTHER" id="PTHR11675:SF68">
    <property type="entry name" value="N-ACETYLGALACTOSAMINYLTRANSFERASE 7"/>
    <property type="match status" value="1"/>
</dbReference>
<dbReference type="AlphaFoldDB" id="A0A3Q1AR56"/>
<dbReference type="GeneTree" id="ENSGT00940000158105"/>
<dbReference type="InterPro" id="IPR000772">
    <property type="entry name" value="Ricin_B_lectin"/>
</dbReference>
<evidence type="ECO:0000256" key="12">
    <source>
        <dbReference type="ARBA" id="ARBA00022989"/>
    </source>
</evidence>
<comment type="subcellular location">
    <subcellularLocation>
        <location evidence="2 18">Golgi apparatus membrane</location>
        <topology evidence="2 18">Single-pass type II membrane protein</topology>
    </subcellularLocation>
</comment>
<evidence type="ECO:0000256" key="7">
    <source>
        <dbReference type="ARBA" id="ARBA00022679"/>
    </source>
</evidence>
<dbReference type="Gene3D" id="3.90.550.10">
    <property type="entry name" value="Spore Coat Polysaccharide Biosynthesis Protein SpsA, Chain A"/>
    <property type="match status" value="1"/>
</dbReference>
<dbReference type="PANTHER" id="PTHR11675">
    <property type="entry name" value="N-ACETYLGALACTOSAMINYLTRANSFERASE"/>
    <property type="match status" value="1"/>
</dbReference>
<evidence type="ECO:0000256" key="2">
    <source>
        <dbReference type="ARBA" id="ARBA00004323"/>
    </source>
</evidence>
<gene>
    <name evidence="20" type="primary">GALNT7</name>
</gene>
<evidence type="ECO:0000256" key="9">
    <source>
        <dbReference type="ARBA" id="ARBA00022723"/>
    </source>
</evidence>
<keyword evidence="13 18" id="KW-0333">Golgi apparatus</keyword>
<comment type="pathway">
    <text evidence="3 18">Protein modification; protein glycosylation.</text>
</comment>
<keyword evidence="11" id="KW-0735">Signal-anchor</keyword>
<dbReference type="Pfam" id="PF00652">
    <property type="entry name" value="Ricin_B_lectin"/>
    <property type="match status" value="1"/>
</dbReference>
<evidence type="ECO:0000256" key="17">
    <source>
        <dbReference type="ARBA" id="ARBA00023211"/>
    </source>
</evidence>
<keyword evidence="14 18" id="KW-0472">Membrane</keyword>
<keyword evidence="12 18" id="KW-1133">Transmembrane helix</keyword>
<reference evidence="20" key="3">
    <citation type="submission" date="2025-09" db="UniProtKB">
        <authorList>
            <consortium name="Ensembl"/>
        </authorList>
    </citation>
    <scope>IDENTIFICATION</scope>
</reference>
<keyword evidence="9" id="KW-0479">Metal-binding</keyword>
<sequence>MRLKVGFILRSLLVIGTFLGLVVLWSSLSPKLNDENPFGKREDALLPKGDLADQFKPVVPWPHVEGVEVDLNSIRLQHGETHFNQQPNQRQVIQQQYVTFRPHTHAYASPVLKNGVLGNFEPKEPEPPGVPDGPGEGAKPFVLGPEYKDSIQASIKEFGFNMVASDMISLDRTISDIRHEECKYWHYDDRLMTSSVVIVFHNEGWSTLMRTVHSVIKRTPRKYLAEIVMIDDFSNKVHLKERLEEYVKQWNGLVKLFRNEKREGLIQARSIGAKKATKGQVLIYLDAHCEVGINWYAPLVSPISKDRTVCTVPLIDYIDGNEYSMEPQQGGDEDGLARGAWDWSLLWKRVPLGQREKAKRKHTTQPYRSPAMAGGLFAIERDFFFELGLYDPGLQIWGGENFEISYKIWQCGGQLLFVPCSRVGHIYRLQGWQGNPPPAHVGSSPTLKNYVRVVEVWWDEYKDYFYASRPETLTLAYGDIGDLKRFREEHRCKSFQWFMEEIAYDIPLHYPLPPKNVEWGEIRAFETSYCIDSMGHTNGGNVEIGPCHRMGGNQLFRINEANQLMQYDQCLTRGDNSAVIITHLMFIFVLLTGKCLDRSDLLHKVFISDCDTSKTTQRWEMNNIVAV</sequence>
<dbReference type="PROSITE" id="PS50231">
    <property type="entry name" value="RICIN_B_LECTIN"/>
    <property type="match status" value="1"/>
</dbReference>
<evidence type="ECO:0000256" key="16">
    <source>
        <dbReference type="ARBA" id="ARBA00023180"/>
    </source>
</evidence>
<evidence type="ECO:0000256" key="10">
    <source>
        <dbReference type="ARBA" id="ARBA00022734"/>
    </source>
</evidence>
<protein>
    <recommendedName>
        <fullName evidence="5 18">Polypeptide N-acetylgalactosaminyltransferase</fullName>
        <ecNumber evidence="18">2.4.1.-</ecNumber>
    </recommendedName>
    <alternativeName>
        <fullName evidence="18">Protein-UDP acetylgalactosaminyltransferase</fullName>
    </alternativeName>
</protein>